<gene>
    <name evidence="2" type="ORF">Tci_919926</name>
</gene>
<protein>
    <submittedName>
        <fullName evidence="2">Uncharacterized protein</fullName>
    </submittedName>
</protein>
<dbReference type="EMBL" id="BKCJ011711921">
    <property type="protein sequence ID" value="GFD47957.1"/>
    <property type="molecule type" value="Genomic_DNA"/>
</dbReference>
<evidence type="ECO:0000256" key="1">
    <source>
        <dbReference type="SAM" id="MobiDB-lite"/>
    </source>
</evidence>
<accession>A0A699WKM5</accession>
<sequence>GQCHKRRARKMLGRRHERLSRQAFPGRATAASAQRLAAARRGGGPALPSAGRAHGPGRQCLGPLQHRRPAEGRAGRPRVCGLYAAHFY</sequence>
<proteinExistence type="predicted"/>
<name>A0A699WKM5_TANCI</name>
<feature type="compositionally biased region" description="Basic residues" evidence="1">
    <location>
        <begin position="1"/>
        <end position="18"/>
    </location>
</feature>
<organism evidence="2">
    <name type="scientific">Tanacetum cinerariifolium</name>
    <name type="common">Dalmatian daisy</name>
    <name type="synonym">Chrysanthemum cinerariifolium</name>
    <dbReference type="NCBI Taxonomy" id="118510"/>
    <lineage>
        <taxon>Eukaryota</taxon>
        <taxon>Viridiplantae</taxon>
        <taxon>Streptophyta</taxon>
        <taxon>Embryophyta</taxon>
        <taxon>Tracheophyta</taxon>
        <taxon>Spermatophyta</taxon>
        <taxon>Magnoliopsida</taxon>
        <taxon>eudicotyledons</taxon>
        <taxon>Gunneridae</taxon>
        <taxon>Pentapetalae</taxon>
        <taxon>asterids</taxon>
        <taxon>campanulids</taxon>
        <taxon>Asterales</taxon>
        <taxon>Asteraceae</taxon>
        <taxon>Asteroideae</taxon>
        <taxon>Anthemideae</taxon>
        <taxon>Anthemidinae</taxon>
        <taxon>Tanacetum</taxon>
    </lineage>
</organism>
<feature type="compositionally biased region" description="Low complexity" evidence="1">
    <location>
        <begin position="26"/>
        <end position="53"/>
    </location>
</feature>
<feature type="region of interest" description="Disordered" evidence="1">
    <location>
        <begin position="1"/>
        <end position="76"/>
    </location>
</feature>
<feature type="non-terminal residue" evidence="2">
    <location>
        <position position="1"/>
    </location>
</feature>
<comment type="caution">
    <text evidence="2">The sequence shown here is derived from an EMBL/GenBank/DDBJ whole genome shotgun (WGS) entry which is preliminary data.</text>
</comment>
<evidence type="ECO:0000313" key="2">
    <source>
        <dbReference type="EMBL" id="GFD47957.1"/>
    </source>
</evidence>
<dbReference type="AlphaFoldDB" id="A0A699WKM5"/>
<reference evidence="2" key="1">
    <citation type="journal article" date="2019" name="Sci. Rep.">
        <title>Draft genome of Tanacetum cinerariifolium, the natural source of mosquito coil.</title>
        <authorList>
            <person name="Yamashiro T."/>
            <person name="Shiraishi A."/>
            <person name="Satake H."/>
            <person name="Nakayama K."/>
        </authorList>
    </citation>
    <scope>NUCLEOTIDE SEQUENCE</scope>
</reference>